<evidence type="ECO:0000313" key="1">
    <source>
        <dbReference type="EMBL" id="PHT86579.1"/>
    </source>
</evidence>
<dbReference type="Gene3D" id="3.60.10.10">
    <property type="entry name" value="Endonuclease/exonuclease/phosphatase"/>
    <property type="match status" value="1"/>
</dbReference>
<dbReference type="STRING" id="4072.A0A2G2ZX85"/>
<proteinExistence type="predicted"/>
<dbReference type="OMA" id="DTCIREV"/>
<evidence type="ECO:0008006" key="3">
    <source>
        <dbReference type="Google" id="ProtNLM"/>
    </source>
</evidence>
<dbReference type="InterPro" id="IPR036691">
    <property type="entry name" value="Endo/exonu/phosph_ase_sf"/>
</dbReference>
<dbReference type="SUPFAM" id="SSF56219">
    <property type="entry name" value="DNase I-like"/>
    <property type="match status" value="1"/>
</dbReference>
<gene>
    <name evidence="1" type="ORF">T459_08685</name>
</gene>
<reference evidence="1 2" key="2">
    <citation type="journal article" date="2017" name="Genome Biol.">
        <title>New reference genome sequences of hot pepper reveal the massive evolution of plant disease-resistance genes by retroduplication.</title>
        <authorList>
            <person name="Kim S."/>
            <person name="Park J."/>
            <person name="Yeom S.I."/>
            <person name="Kim Y.M."/>
            <person name="Seo E."/>
            <person name="Kim K.T."/>
            <person name="Kim M.S."/>
            <person name="Lee J.M."/>
            <person name="Cheong K."/>
            <person name="Shin H.S."/>
            <person name="Kim S.B."/>
            <person name="Han K."/>
            <person name="Lee J."/>
            <person name="Park M."/>
            <person name="Lee H.A."/>
            <person name="Lee H.Y."/>
            <person name="Lee Y."/>
            <person name="Oh S."/>
            <person name="Lee J.H."/>
            <person name="Choi E."/>
            <person name="Choi E."/>
            <person name="Lee S.E."/>
            <person name="Jeon J."/>
            <person name="Kim H."/>
            <person name="Choi G."/>
            <person name="Song H."/>
            <person name="Lee J."/>
            <person name="Lee S.C."/>
            <person name="Kwon J.K."/>
            <person name="Lee H.Y."/>
            <person name="Koo N."/>
            <person name="Hong Y."/>
            <person name="Kim R.W."/>
            <person name="Kang W.H."/>
            <person name="Huh J.H."/>
            <person name="Kang B.C."/>
            <person name="Yang T.J."/>
            <person name="Lee Y.H."/>
            <person name="Bennetzen J.L."/>
            <person name="Choi D."/>
        </authorList>
    </citation>
    <scope>NUCLEOTIDE SEQUENCE [LARGE SCALE GENOMIC DNA]</scope>
    <source>
        <strain evidence="2">cv. CM334</strain>
    </source>
</reference>
<dbReference type="EMBL" id="AYRZ02000003">
    <property type="protein sequence ID" value="PHT86579.1"/>
    <property type="molecule type" value="Genomic_DNA"/>
</dbReference>
<dbReference type="Proteomes" id="UP000222542">
    <property type="component" value="Unassembled WGS sequence"/>
</dbReference>
<protein>
    <recommendedName>
        <fullName evidence="3">Endonuclease/exonuclease/phosphatase domain-containing protein</fullName>
    </recommendedName>
</protein>
<organism evidence="1 2">
    <name type="scientific">Capsicum annuum</name>
    <name type="common">Capsicum pepper</name>
    <dbReference type="NCBI Taxonomy" id="4072"/>
    <lineage>
        <taxon>Eukaryota</taxon>
        <taxon>Viridiplantae</taxon>
        <taxon>Streptophyta</taxon>
        <taxon>Embryophyta</taxon>
        <taxon>Tracheophyta</taxon>
        <taxon>Spermatophyta</taxon>
        <taxon>Magnoliopsida</taxon>
        <taxon>eudicotyledons</taxon>
        <taxon>Gunneridae</taxon>
        <taxon>Pentapetalae</taxon>
        <taxon>asterids</taxon>
        <taxon>lamiids</taxon>
        <taxon>Solanales</taxon>
        <taxon>Solanaceae</taxon>
        <taxon>Solanoideae</taxon>
        <taxon>Capsiceae</taxon>
        <taxon>Capsicum</taxon>
    </lineage>
</organism>
<dbReference type="Gramene" id="PHT86579">
    <property type="protein sequence ID" value="PHT86579"/>
    <property type="gene ID" value="T459_08685"/>
</dbReference>
<sequence>MIFCSWNIKGLNQSFRQKKLKLFLSHTKINLFRKKIRSNKKDTITKLLGREMTCTADYNMDQTGRIWLCWKHQQVKVTIELATSQMVHYYMEDKGFRFASFMTFVYGYNTCGGRKEMLEQLREIHQNMNELWVILSDFNTGLSVTDRLNRAPIQQTDIQDFHDCIE</sequence>
<keyword evidence="2" id="KW-1185">Reference proteome</keyword>
<name>A0A2G2ZX85_CAPAN</name>
<evidence type="ECO:0000313" key="2">
    <source>
        <dbReference type="Proteomes" id="UP000222542"/>
    </source>
</evidence>
<comment type="caution">
    <text evidence="1">The sequence shown here is derived from an EMBL/GenBank/DDBJ whole genome shotgun (WGS) entry which is preliminary data.</text>
</comment>
<accession>A0A2G2ZX85</accession>
<dbReference type="AlphaFoldDB" id="A0A2G2ZX85"/>
<reference evidence="1 2" key="1">
    <citation type="journal article" date="2014" name="Nat. Genet.">
        <title>Genome sequence of the hot pepper provides insights into the evolution of pungency in Capsicum species.</title>
        <authorList>
            <person name="Kim S."/>
            <person name="Park M."/>
            <person name="Yeom S.I."/>
            <person name="Kim Y.M."/>
            <person name="Lee J.M."/>
            <person name="Lee H.A."/>
            <person name="Seo E."/>
            <person name="Choi J."/>
            <person name="Cheong K."/>
            <person name="Kim K.T."/>
            <person name="Jung K."/>
            <person name="Lee G.W."/>
            <person name="Oh S.K."/>
            <person name="Bae C."/>
            <person name="Kim S.B."/>
            <person name="Lee H.Y."/>
            <person name="Kim S.Y."/>
            <person name="Kim M.S."/>
            <person name="Kang B.C."/>
            <person name="Jo Y.D."/>
            <person name="Yang H.B."/>
            <person name="Jeong H.J."/>
            <person name="Kang W.H."/>
            <person name="Kwon J.K."/>
            <person name="Shin C."/>
            <person name="Lim J.Y."/>
            <person name="Park J.H."/>
            <person name="Huh J.H."/>
            <person name="Kim J.S."/>
            <person name="Kim B.D."/>
            <person name="Cohen O."/>
            <person name="Paran I."/>
            <person name="Suh M.C."/>
            <person name="Lee S.B."/>
            <person name="Kim Y.K."/>
            <person name="Shin Y."/>
            <person name="Noh S.J."/>
            <person name="Park J."/>
            <person name="Seo Y.S."/>
            <person name="Kwon S.Y."/>
            <person name="Kim H.A."/>
            <person name="Park J.M."/>
            <person name="Kim H.J."/>
            <person name="Choi S.B."/>
            <person name="Bosland P.W."/>
            <person name="Reeves G."/>
            <person name="Jo S.H."/>
            <person name="Lee B.W."/>
            <person name="Cho H.T."/>
            <person name="Choi H.S."/>
            <person name="Lee M.S."/>
            <person name="Yu Y."/>
            <person name="Do Choi Y."/>
            <person name="Park B.S."/>
            <person name="van Deynze A."/>
            <person name="Ashrafi H."/>
            <person name="Hill T."/>
            <person name="Kim W.T."/>
            <person name="Pai H.S."/>
            <person name="Ahn H.K."/>
            <person name="Yeam I."/>
            <person name="Giovannoni J.J."/>
            <person name="Rose J.K."/>
            <person name="Sorensen I."/>
            <person name="Lee S.J."/>
            <person name="Kim R.W."/>
            <person name="Choi I.Y."/>
            <person name="Choi B.S."/>
            <person name="Lim J.S."/>
            <person name="Lee Y.H."/>
            <person name="Choi D."/>
        </authorList>
    </citation>
    <scope>NUCLEOTIDE SEQUENCE [LARGE SCALE GENOMIC DNA]</scope>
    <source>
        <strain evidence="2">cv. CM334</strain>
    </source>
</reference>